<keyword evidence="1" id="KW-0812">Transmembrane</keyword>
<evidence type="ECO:0000313" key="3">
    <source>
        <dbReference type="Proteomes" id="UP001451606"/>
    </source>
</evidence>
<organism evidence="2 3">
    <name type="scientific">Oxyplasma meridianum</name>
    <dbReference type="NCBI Taxonomy" id="3073602"/>
    <lineage>
        <taxon>Archaea</taxon>
        <taxon>Methanobacteriati</taxon>
        <taxon>Thermoplasmatota</taxon>
        <taxon>Thermoplasmata</taxon>
        <taxon>Thermoplasmatales</taxon>
        <taxon>Thermoplasmataceae</taxon>
        <taxon>Oxyplasma</taxon>
    </lineage>
</organism>
<name>A0AAX4NF10_9ARCH</name>
<keyword evidence="2" id="KW-0378">Hydrolase</keyword>
<sequence length="1113" mass="119859">MPNSRKLYILIFSVVAVIVLSSFMAGFPQVANNSASLKGAPNGLGGSVSSKNLSGNLKYVSPKLNNSNTENRSATNWSSMRDTVLSKLNSLNIPSAAKLPPNYDVKPNSENGYIYLPSYTSAPAPMGIASYGISNSTGNLQPDGYNTQSFNASITMNSANEMYMDGDAVHTFSIQFNAVLNNVTLFGHRGYQYWTQNVVDYSTMTHQLTFIDNIWNFSSPTAVITGNEIHSGNGTAVPGVYYYDIGPSFTVNFPFTLDLYLTTANIGGYNTVFFNYTIINTASTGNISTHSGSFDRVEFNSTGANNAVKADPANFAVSGTTLTDTGYVPMDAELILGGAGGGSIAEFSNINATMTMKYIPMGGYSYRYIPSAYDVGSETGETSIGISEYYSGNVAHLNAGPSFVEGLWNISGNPGHATISGTLQPSNGFIFINAGNNIDNGTAQWSPTNPNGTFNFYLSPGNYSLEAMMSYHNPFYNASITLASNKVKNMGKIYLEPNVSAGIYTPLYAFSNSQLANLSASGDGKQGEPYKILGPTYYSKNGKTVPDKLSTVFAQVDDYLYPVFYGIMVSGTTANSTFEGFSSSGGSPAFQISYNTSLLAQLVETFGEVPTNYLQMVFYNSSGIVVTNNTLSGWFSSVTYTNFTAYNIPPVANLILWNTTNSLVEHNKFMSQGSAVLIYNNNATDSGNYVWNNSFSNYGIISAGSLFGYAPIGLIVASSGNTIYNNIFDTTIPVVSLEGKDGNLYTGLNVTYHNLFNITRESLRAYRNVDGCNLTGSAIPSTYQGGNYYYNYFGNGKQGYNGSGVGLAFNDQNLINGSINYANDSAPLTLYGYSVTVNDSGLTEVDGYFDINNAIYPTDSAGTQIYLPNGTYNLAGISLISKQVKFVPELYQGALANPTGDFVVNGPTVNMVVAYSVLYNLTVSETGLPAGTLWGFSIPEIDQGFISTKTNVSFYIAPGNEKKYDLLPQDPYGYYATDVPSFYVLHPGQIINISYQYSNSLVSSYIVLFKESGLPGGQSWSVDFNGTHYSSTTNTIEITNVTNGNYNYTISGIAGYNHIPDGVVSVNYSRSYVNVVFQKTSAIPLIGYVYIGVGTVAGIVMGALAVSYVLRRK</sequence>
<dbReference type="GO" id="GO:0006508">
    <property type="term" value="P:proteolysis"/>
    <property type="evidence" value="ECO:0007669"/>
    <property type="project" value="UniProtKB-KW"/>
</dbReference>
<protein>
    <submittedName>
        <fullName evidence="2">Thermopsin family protease</fullName>
        <ecNumber evidence="2">3.4.23.-</ecNumber>
    </submittedName>
</protein>
<dbReference type="Proteomes" id="UP001451606">
    <property type="component" value="Chromosome"/>
</dbReference>
<dbReference type="GO" id="GO:0008233">
    <property type="term" value="F:peptidase activity"/>
    <property type="evidence" value="ECO:0007669"/>
    <property type="project" value="UniProtKB-KW"/>
</dbReference>
<dbReference type="EMBL" id="CP133772">
    <property type="protein sequence ID" value="WYY00072.1"/>
    <property type="molecule type" value="Genomic_DNA"/>
</dbReference>
<keyword evidence="1" id="KW-0472">Membrane</keyword>
<feature type="transmembrane region" description="Helical" evidence="1">
    <location>
        <begin position="7"/>
        <end position="27"/>
    </location>
</feature>
<evidence type="ECO:0000313" key="2">
    <source>
        <dbReference type="EMBL" id="WYY00072.1"/>
    </source>
</evidence>
<proteinExistence type="predicted"/>
<dbReference type="SUPFAM" id="SSF49452">
    <property type="entry name" value="Starch-binding domain-like"/>
    <property type="match status" value="1"/>
</dbReference>
<accession>A0AAX4NF10</accession>
<dbReference type="KEGG" id="omr:OXIME_000625"/>
<gene>
    <name evidence="2" type="ORF">OXIME_000625</name>
</gene>
<evidence type="ECO:0000256" key="1">
    <source>
        <dbReference type="SAM" id="Phobius"/>
    </source>
</evidence>
<dbReference type="EC" id="3.4.23.-" evidence="2"/>
<keyword evidence="2" id="KW-0645">Protease</keyword>
<dbReference type="GO" id="GO:0030246">
    <property type="term" value="F:carbohydrate binding"/>
    <property type="evidence" value="ECO:0007669"/>
    <property type="project" value="InterPro"/>
</dbReference>
<dbReference type="AlphaFoldDB" id="A0AAX4NF10"/>
<keyword evidence="3" id="KW-1185">Reference proteome</keyword>
<dbReference type="InterPro" id="IPR007981">
    <property type="entry name" value="Peptidase_A5"/>
</dbReference>
<keyword evidence="1" id="KW-1133">Transmembrane helix</keyword>
<dbReference type="InterPro" id="IPR013784">
    <property type="entry name" value="Carb-bd-like_fold"/>
</dbReference>
<dbReference type="Pfam" id="PF05317">
    <property type="entry name" value="Thermopsin"/>
    <property type="match status" value="1"/>
</dbReference>
<dbReference type="RefSeq" id="WP_393972024.1">
    <property type="nucleotide sequence ID" value="NZ_CP133772.1"/>
</dbReference>
<reference evidence="2 3" key="1">
    <citation type="submission" date="2023-09" db="EMBL/GenBank/DDBJ databases">
        <authorList>
            <person name="Golyshina O.V."/>
            <person name="Lunev E.A."/>
            <person name="Bargiela R."/>
            <person name="Gaines M.C."/>
            <person name="Daum B."/>
            <person name="Bale N.J."/>
            <person name="Koenen M."/>
            <person name="Sinninghe Damst J.S."/>
            <person name="Yakimov M."/>
            <person name="Golyshin P.N."/>
        </authorList>
    </citation>
    <scope>NUCLEOTIDE SEQUENCE [LARGE SCALE GENOMIC DNA]</scope>
    <source>
        <strain evidence="2 3">M1</strain>
    </source>
</reference>
<dbReference type="GeneID" id="95967355"/>
<feature type="transmembrane region" description="Helical" evidence="1">
    <location>
        <begin position="1085"/>
        <end position="1110"/>
    </location>
</feature>